<dbReference type="EMBL" id="KI394124">
    <property type="protein sequence ID" value="ERN04882.1"/>
    <property type="molecule type" value="Genomic_DNA"/>
</dbReference>
<protein>
    <submittedName>
        <fullName evidence="1">Uncharacterized protein</fullName>
    </submittedName>
</protein>
<dbReference type="HOGENOM" id="CLU_2161853_0_0_1"/>
<gene>
    <name evidence="1" type="ORF">AMTR_s01935p00009340</name>
</gene>
<dbReference type="Gramene" id="ERN04882">
    <property type="protein sequence ID" value="ERN04882"/>
    <property type="gene ID" value="AMTR_s01935p00009340"/>
</dbReference>
<organism evidence="1 2">
    <name type="scientific">Amborella trichopoda</name>
    <dbReference type="NCBI Taxonomy" id="13333"/>
    <lineage>
        <taxon>Eukaryota</taxon>
        <taxon>Viridiplantae</taxon>
        <taxon>Streptophyta</taxon>
        <taxon>Embryophyta</taxon>
        <taxon>Tracheophyta</taxon>
        <taxon>Spermatophyta</taxon>
        <taxon>Magnoliopsida</taxon>
        <taxon>Amborellales</taxon>
        <taxon>Amborellaceae</taxon>
        <taxon>Amborella</taxon>
    </lineage>
</organism>
<reference evidence="2" key="1">
    <citation type="journal article" date="2013" name="Science">
        <title>The Amborella genome and the evolution of flowering plants.</title>
        <authorList>
            <consortium name="Amborella Genome Project"/>
        </authorList>
    </citation>
    <scope>NUCLEOTIDE SEQUENCE [LARGE SCALE GENOMIC DNA]</scope>
</reference>
<name>W1P4S9_AMBTC</name>
<keyword evidence="2" id="KW-1185">Reference proteome</keyword>
<evidence type="ECO:0000313" key="2">
    <source>
        <dbReference type="Proteomes" id="UP000017836"/>
    </source>
</evidence>
<dbReference type="Proteomes" id="UP000017836">
    <property type="component" value="Unassembled WGS sequence"/>
</dbReference>
<accession>W1P4S9</accession>
<evidence type="ECO:0000313" key="1">
    <source>
        <dbReference type="EMBL" id="ERN04882.1"/>
    </source>
</evidence>
<sequence>MAKVEFGGGHIPMILALRRLLSAEILCYNMKGHEVLASNNDISCFELSSKLPRFAIGNPLTKREFFYIPSPELKCDWLDIRFHFDPMILHFKIMVTDSVKKKQGWIFDSSL</sequence>
<dbReference type="AlphaFoldDB" id="W1P4S9"/>
<proteinExistence type="predicted"/>